<evidence type="ECO:0000256" key="1">
    <source>
        <dbReference type="SAM" id="SignalP"/>
    </source>
</evidence>
<keyword evidence="1" id="KW-0732">Signal</keyword>
<evidence type="ECO:0000259" key="2">
    <source>
        <dbReference type="PROSITE" id="PS50106"/>
    </source>
</evidence>
<dbReference type="Gene3D" id="2.30.42.10">
    <property type="match status" value="1"/>
</dbReference>
<feature type="chain" id="PRO_5021782132" evidence="1">
    <location>
        <begin position="22"/>
        <end position="297"/>
    </location>
</feature>
<gene>
    <name evidence="3" type="ORF">Pan189_33020</name>
</gene>
<reference evidence="3 4" key="1">
    <citation type="submission" date="2019-02" db="EMBL/GenBank/DDBJ databases">
        <title>Deep-cultivation of Planctomycetes and their phenomic and genomic characterization uncovers novel biology.</title>
        <authorList>
            <person name="Wiegand S."/>
            <person name="Jogler M."/>
            <person name="Boedeker C."/>
            <person name="Pinto D."/>
            <person name="Vollmers J."/>
            <person name="Rivas-Marin E."/>
            <person name="Kohn T."/>
            <person name="Peeters S.H."/>
            <person name="Heuer A."/>
            <person name="Rast P."/>
            <person name="Oberbeckmann S."/>
            <person name="Bunk B."/>
            <person name="Jeske O."/>
            <person name="Meyerdierks A."/>
            <person name="Storesund J.E."/>
            <person name="Kallscheuer N."/>
            <person name="Luecker S."/>
            <person name="Lage O.M."/>
            <person name="Pohl T."/>
            <person name="Merkel B.J."/>
            <person name="Hornburger P."/>
            <person name="Mueller R.-W."/>
            <person name="Bruemmer F."/>
            <person name="Labrenz M."/>
            <person name="Spormann A.M."/>
            <person name="Op den Camp H."/>
            <person name="Overmann J."/>
            <person name="Amann R."/>
            <person name="Jetten M.S.M."/>
            <person name="Mascher T."/>
            <person name="Medema M.H."/>
            <person name="Devos D.P."/>
            <person name="Kaster A.-K."/>
            <person name="Ovreas L."/>
            <person name="Rohde M."/>
            <person name="Galperin M.Y."/>
            <person name="Jogler C."/>
        </authorList>
    </citation>
    <scope>NUCLEOTIDE SEQUENCE [LARGE SCALE GENOMIC DNA]</scope>
    <source>
        <strain evidence="3 4">Pan189</strain>
    </source>
</reference>
<dbReference type="KEGG" id="svp:Pan189_33020"/>
<dbReference type="SUPFAM" id="SSF50156">
    <property type="entry name" value="PDZ domain-like"/>
    <property type="match status" value="1"/>
</dbReference>
<dbReference type="InterPro" id="IPR036034">
    <property type="entry name" value="PDZ_sf"/>
</dbReference>
<dbReference type="InterPro" id="IPR041489">
    <property type="entry name" value="PDZ_6"/>
</dbReference>
<dbReference type="Proteomes" id="UP000317318">
    <property type="component" value="Chromosome"/>
</dbReference>
<name>A0A517R508_9PLAN</name>
<dbReference type="SMART" id="SM00228">
    <property type="entry name" value="PDZ"/>
    <property type="match status" value="1"/>
</dbReference>
<dbReference type="PROSITE" id="PS50106">
    <property type="entry name" value="PDZ"/>
    <property type="match status" value="1"/>
</dbReference>
<dbReference type="EMBL" id="CP036268">
    <property type="protein sequence ID" value="QDT38903.1"/>
    <property type="molecule type" value="Genomic_DNA"/>
</dbReference>
<feature type="signal peptide" evidence="1">
    <location>
        <begin position="1"/>
        <end position="21"/>
    </location>
</feature>
<accession>A0A517R508</accession>
<protein>
    <submittedName>
        <fullName evidence="3">PDZ domain (Also known as DHR or GLGF)</fullName>
    </submittedName>
</protein>
<sequence precursor="true">MTRVGRTSKVFLGLVSLIGFAAMGVATAEAAPPWVRGISQGGFKSAAAVAGNRFGNQGGIRIGIGNKRGGGFQIGIGGGQRRIEPIHPPQIIHPPVVKPCPPKIILPPVRPPVIHPPVRPCPPKIILPPIRPPVIYPPVEPCPPKVICPPRPICPPEPCLPEIKPPCPPHVVCPPHPPAPLTDAAARGPKLGIFGEPVESYGIYVTSVVPGSIAEEMGIEVGTYILGINDLRIATKADVGFAMAETNRTVTLIVLDNQTSAYYELEFDRWTRQVASSVIETGPAAQAVTVAENDGSL</sequence>
<dbReference type="AlphaFoldDB" id="A0A517R508"/>
<evidence type="ECO:0000313" key="3">
    <source>
        <dbReference type="EMBL" id="QDT38903.1"/>
    </source>
</evidence>
<dbReference type="InterPro" id="IPR001478">
    <property type="entry name" value="PDZ"/>
</dbReference>
<evidence type="ECO:0000313" key="4">
    <source>
        <dbReference type="Proteomes" id="UP000317318"/>
    </source>
</evidence>
<organism evidence="3 4">
    <name type="scientific">Stratiformator vulcanicus</name>
    <dbReference type="NCBI Taxonomy" id="2527980"/>
    <lineage>
        <taxon>Bacteria</taxon>
        <taxon>Pseudomonadati</taxon>
        <taxon>Planctomycetota</taxon>
        <taxon>Planctomycetia</taxon>
        <taxon>Planctomycetales</taxon>
        <taxon>Planctomycetaceae</taxon>
        <taxon>Stratiformator</taxon>
    </lineage>
</organism>
<dbReference type="Pfam" id="PF17820">
    <property type="entry name" value="PDZ_6"/>
    <property type="match status" value="1"/>
</dbReference>
<proteinExistence type="predicted"/>
<feature type="domain" description="PDZ" evidence="2">
    <location>
        <begin position="192"/>
        <end position="258"/>
    </location>
</feature>
<keyword evidence="4" id="KW-1185">Reference proteome</keyword>